<dbReference type="KEGG" id="saci:Sinac_4351"/>
<dbReference type="PANTHER" id="PTHR34978">
    <property type="entry name" value="POSSIBLE SENSOR-TRANSDUCER PROTEIN BLAR"/>
    <property type="match status" value="1"/>
</dbReference>
<feature type="region of interest" description="Disordered" evidence="1">
    <location>
        <begin position="115"/>
        <end position="135"/>
    </location>
</feature>
<dbReference type="InterPro" id="IPR008756">
    <property type="entry name" value="Peptidase_M56"/>
</dbReference>
<protein>
    <submittedName>
        <fullName evidence="4">Antirepressor regulating drug resistance protein</fullName>
    </submittedName>
</protein>
<reference evidence="4 5" key="1">
    <citation type="submission" date="2012-02" db="EMBL/GenBank/DDBJ databases">
        <title>Complete sequence of chromosome of Singulisphaera acidiphila DSM 18658.</title>
        <authorList>
            <consortium name="US DOE Joint Genome Institute (JGI-PGF)"/>
            <person name="Lucas S."/>
            <person name="Copeland A."/>
            <person name="Lapidus A."/>
            <person name="Glavina del Rio T."/>
            <person name="Dalin E."/>
            <person name="Tice H."/>
            <person name="Bruce D."/>
            <person name="Goodwin L."/>
            <person name="Pitluck S."/>
            <person name="Peters L."/>
            <person name="Ovchinnikova G."/>
            <person name="Chertkov O."/>
            <person name="Kyrpides N."/>
            <person name="Mavromatis K."/>
            <person name="Ivanova N."/>
            <person name="Brettin T."/>
            <person name="Detter J.C."/>
            <person name="Han C."/>
            <person name="Larimer F."/>
            <person name="Land M."/>
            <person name="Hauser L."/>
            <person name="Markowitz V."/>
            <person name="Cheng J.-F."/>
            <person name="Hugenholtz P."/>
            <person name="Woyke T."/>
            <person name="Wu D."/>
            <person name="Tindall B."/>
            <person name="Pomrenke H."/>
            <person name="Brambilla E."/>
            <person name="Klenk H.-P."/>
            <person name="Eisen J.A."/>
        </authorList>
    </citation>
    <scope>NUCLEOTIDE SEQUENCE [LARGE SCALE GENOMIC DNA]</scope>
    <source>
        <strain evidence="5">ATCC BAA-1392 / DSM 18658 / VKM B-2454 / MOB10</strain>
    </source>
</reference>
<feature type="region of interest" description="Disordered" evidence="1">
    <location>
        <begin position="660"/>
        <end position="690"/>
    </location>
</feature>
<evidence type="ECO:0000313" key="4">
    <source>
        <dbReference type="EMBL" id="AGA28548.1"/>
    </source>
</evidence>
<dbReference type="PANTHER" id="PTHR34978:SF3">
    <property type="entry name" value="SLR0241 PROTEIN"/>
    <property type="match status" value="1"/>
</dbReference>
<evidence type="ECO:0000256" key="2">
    <source>
        <dbReference type="SAM" id="Phobius"/>
    </source>
</evidence>
<feature type="transmembrane region" description="Helical" evidence="2">
    <location>
        <begin position="6"/>
        <end position="31"/>
    </location>
</feature>
<proteinExistence type="predicted"/>
<dbReference type="Pfam" id="PF05569">
    <property type="entry name" value="Peptidase_M56"/>
    <property type="match status" value="1"/>
</dbReference>
<feature type="compositionally biased region" description="Polar residues" evidence="1">
    <location>
        <begin position="673"/>
        <end position="682"/>
    </location>
</feature>
<keyword evidence="2" id="KW-0812">Transmembrane</keyword>
<evidence type="ECO:0000259" key="3">
    <source>
        <dbReference type="Pfam" id="PF05569"/>
    </source>
</evidence>
<sequence length="690" mass="74095">MPMLTGMGLAITIDVLIRVSFVLAVSLMLAYTTRWNAALRHAILVAGLAAVFIVPGATLAMRGLPVPRWQLGWLSRAGIDGPAEIALVSPQPPNEPQYRPARRNQPAPAIVRTRRDEARLDPGHGASAQSDKPSLGPRAWSRWNALYGRLMASCLLWTLLSGAIVKVIGLGLSLVRLRRIVARAHPVTGDHILSVLELIQGRIPMRQPPRLLESAEVSSPVAAGIIGNYVLLPTGWAGNLLLGETLAVLGHESAHLARRDHHVVIFQELLASLLWFHPLVHRLNRMLNRVREELCDNYAISLVDRASYCEALLHLAVGRPGASLRGATSMWPGRWSLEDRVRGILDERRPTDTRISNVARSATAICSLAMCGFIALPQLTASPPNDRFVTVADGDSPPRAKASLVAHEMTRSITRAFPVTGEKMLRFENLAGRVELVPGKRPTVEVEATVRVGGLAEGDVRRLIDEIGWVEVPAKDGGSQWGLSFPAEDYPTIWYPVSGEAKADSDTVHYLGHEVRIANRRGDSTPSVEFDLRISLPPGVHVAVDNAVGPIGGKSVDSPLKLSTRHGAIKLGDVRAPIDAATKFGDVLISRLDADAVVQTGSGGIELSRVTQGHVALSTGSGHCRVVLPPESGFRLHYSGTRPLELVGGGASRLSALSGDRRSEMLSRGTGGPSITVTSDTGDTVIEAGP</sequence>
<name>L0DIA5_SINAD</name>
<dbReference type="eggNOG" id="COG4219">
    <property type="taxonomic scope" value="Bacteria"/>
</dbReference>
<dbReference type="STRING" id="886293.Sinac_4351"/>
<keyword evidence="2" id="KW-0472">Membrane</keyword>
<dbReference type="OrthoDB" id="286829at2"/>
<dbReference type="EMBL" id="CP003364">
    <property type="protein sequence ID" value="AGA28548.1"/>
    <property type="molecule type" value="Genomic_DNA"/>
</dbReference>
<feature type="transmembrane region" description="Helical" evidence="2">
    <location>
        <begin position="150"/>
        <end position="175"/>
    </location>
</feature>
<dbReference type="CDD" id="cd07341">
    <property type="entry name" value="M56_BlaR1_MecR1_like"/>
    <property type="match status" value="1"/>
</dbReference>
<feature type="domain" description="Peptidase M56" evidence="3">
    <location>
        <begin position="154"/>
        <end position="341"/>
    </location>
</feature>
<keyword evidence="5" id="KW-1185">Reference proteome</keyword>
<dbReference type="AlphaFoldDB" id="L0DIA5"/>
<feature type="region of interest" description="Disordered" evidence="1">
    <location>
        <begin position="90"/>
        <end position="109"/>
    </location>
</feature>
<dbReference type="HOGENOM" id="CLU_398961_0_0_0"/>
<organism evidence="4 5">
    <name type="scientific">Singulisphaera acidiphila (strain ATCC BAA-1392 / DSM 18658 / VKM B-2454 / MOB10)</name>
    <dbReference type="NCBI Taxonomy" id="886293"/>
    <lineage>
        <taxon>Bacteria</taxon>
        <taxon>Pseudomonadati</taxon>
        <taxon>Planctomycetota</taxon>
        <taxon>Planctomycetia</taxon>
        <taxon>Isosphaerales</taxon>
        <taxon>Isosphaeraceae</taxon>
        <taxon>Singulisphaera</taxon>
    </lineage>
</organism>
<dbReference type="RefSeq" id="WP_015247671.1">
    <property type="nucleotide sequence ID" value="NC_019892.1"/>
</dbReference>
<dbReference type="Proteomes" id="UP000010798">
    <property type="component" value="Chromosome"/>
</dbReference>
<gene>
    <name evidence="4" type="ordered locus">Sinac_4351</name>
</gene>
<evidence type="ECO:0000256" key="1">
    <source>
        <dbReference type="SAM" id="MobiDB-lite"/>
    </source>
</evidence>
<dbReference type="InterPro" id="IPR052173">
    <property type="entry name" value="Beta-lactam_resp_regulator"/>
</dbReference>
<evidence type="ECO:0000313" key="5">
    <source>
        <dbReference type="Proteomes" id="UP000010798"/>
    </source>
</evidence>
<keyword evidence="2" id="KW-1133">Transmembrane helix</keyword>
<dbReference type="eggNOG" id="COG3595">
    <property type="taxonomic scope" value="Bacteria"/>
</dbReference>
<feature type="transmembrane region" description="Helical" evidence="2">
    <location>
        <begin position="358"/>
        <end position="376"/>
    </location>
</feature>
<feature type="transmembrane region" description="Helical" evidence="2">
    <location>
        <begin position="43"/>
        <end position="64"/>
    </location>
</feature>
<accession>L0DIA5</accession>